<evidence type="ECO:0000313" key="3">
    <source>
        <dbReference type="Proteomes" id="UP000672027"/>
    </source>
</evidence>
<name>A0ABX7X7M1_9GAMM</name>
<dbReference type="RefSeq" id="WP_210229589.1">
    <property type="nucleotide sequence ID" value="NZ_CP072800.1"/>
</dbReference>
<dbReference type="InterPro" id="IPR002716">
    <property type="entry name" value="PIN_dom"/>
</dbReference>
<dbReference type="EMBL" id="CP072800">
    <property type="protein sequence ID" value="QTR51298.1"/>
    <property type="molecule type" value="Genomic_DNA"/>
</dbReference>
<dbReference type="Pfam" id="PF01850">
    <property type="entry name" value="PIN"/>
    <property type="match status" value="1"/>
</dbReference>
<dbReference type="SUPFAM" id="SSF88723">
    <property type="entry name" value="PIN domain-like"/>
    <property type="match status" value="1"/>
</dbReference>
<organism evidence="2 3">
    <name type="scientific">Candidatus Thiothrix anitrata</name>
    <dbReference type="NCBI Taxonomy" id="2823902"/>
    <lineage>
        <taxon>Bacteria</taxon>
        <taxon>Pseudomonadati</taxon>
        <taxon>Pseudomonadota</taxon>
        <taxon>Gammaproteobacteria</taxon>
        <taxon>Thiotrichales</taxon>
        <taxon>Thiotrichaceae</taxon>
        <taxon>Thiothrix</taxon>
    </lineage>
</organism>
<accession>A0ABX7X7M1</accession>
<dbReference type="Proteomes" id="UP000672027">
    <property type="component" value="Chromosome"/>
</dbReference>
<gene>
    <name evidence="2" type="ORF">J8380_07055</name>
</gene>
<evidence type="ECO:0000313" key="2">
    <source>
        <dbReference type="EMBL" id="QTR51298.1"/>
    </source>
</evidence>
<sequence>MKTYLDTSALAKWYLNEQESERFAAWMAEQDDTHISTLTVTEFRCLLARRERTKELGEASAHQIFATFERDIEQGFLILHDVDNDDLIAARQLIDRVGNIPLRTLDAMHLAIAERSDMESMASADKVMLDAADYLGMLIVSFVPVRRVGD</sequence>
<feature type="domain" description="PIN" evidence="1">
    <location>
        <begin position="4"/>
        <end position="132"/>
    </location>
</feature>
<keyword evidence="3" id="KW-1185">Reference proteome</keyword>
<dbReference type="Gene3D" id="3.40.50.1010">
    <property type="entry name" value="5'-nuclease"/>
    <property type="match status" value="1"/>
</dbReference>
<protein>
    <submittedName>
        <fullName evidence="2">Type II toxin-antitoxin system VapC family toxin</fullName>
    </submittedName>
</protein>
<dbReference type="InterPro" id="IPR029060">
    <property type="entry name" value="PIN-like_dom_sf"/>
</dbReference>
<evidence type="ECO:0000259" key="1">
    <source>
        <dbReference type="Pfam" id="PF01850"/>
    </source>
</evidence>
<proteinExistence type="predicted"/>
<reference evidence="2 3" key="1">
    <citation type="submission" date="2021-04" db="EMBL/GenBank/DDBJ databases">
        <title>Genomics, taxonomy and metabolism of representatives of sulfur bacteria of the genus Thiothrix: Thiothrix fructosivorans QT, Thiothrix unzii A1T and three new species, Thiothrix subterranea sp. nov., Thiothrix litoralis sp. nov. and 'Candidatus Thiothrix anitrata' sp. nov.</title>
        <authorList>
            <person name="Ravin N.V."/>
            <person name="Smolyakov D."/>
            <person name="Rudenko T.S."/>
            <person name="Mardanov A.V."/>
            <person name="Beletsky A.V."/>
            <person name="Markov N.D."/>
            <person name="Fomenkov A.I."/>
            <person name="Roberts R.J."/>
            <person name="Karnachuk O.V."/>
            <person name="Novikov A."/>
            <person name="Grabovich M.Y."/>
        </authorList>
    </citation>
    <scope>NUCLEOTIDE SEQUENCE [LARGE SCALE GENOMIC DNA]</scope>
    <source>
        <strain evidence="2 3">A52</strain>
    </source>
</reference>
<dbReference type="CDD" id="cd09874">
    <property type="entry name" value="PIN_MT3492-like"/>
    <property type="match status" value="1"/>
</dbReference>